<reference evidence="12" key="1">
    <citation type="submission" date="2021-06" db="EMBL/GenBank/DDBJ databases">
        <authorList>
            <person name="Kallberg Y."/>
            <person name="Tangrot J."/>
            <person name="Rosling A."/>
        </authorList>
    </citation>
    <scope>NUCLEOTIDE SEQUENCE</scope>
    <source>
        <strain evidence="12">CL551</strain>
    </source>
</reference>
<feature type="transmembrane region" description="Helical" evidence="9">
    <location>
        <begin position="29"/>
        <end position="51"/>
    </location>
</feature>
<dbReference type="GO" id="GO:0016020">
    <property type="term" value="C:membrane"/>
    <property type="evidence" value="ECO:0007669"/>
    <property type="project" value="UniProtKB-SubCell"/>
</dbReference>
<evidence type="ECO:0000256" key="9">
    <source>
        <dbReference type="SAM" id="Phobius"/>
    </source>
</evidence>
<keyword evidence="2" id="KW-0813">Transport</keyword>
<organism evidence="12 13">
    <name type="scientific">Acaulospora morrowiae</name>
    <dbReference type="NCBI Taxonomy" id="94023"/>
    <lineage>
        <taxon>Eukaryota</taxon>
        <taxon>Fungi</taxon>
        <taxon>Fungi incertae sedis</taxon>
        <taxon>Mucoromycota</taxon>
        <taxon>Glomeromycotina</taxon>
        <taxon>Glomeromycetes</taxon>
        <taxon>Diversisporales</taxon>
        <taxon>Acaulosporaceae</taxon>
        <taxon>Acaulospora</taxon>
    </lineage>
</organism>
<dbReference type="Gene3D" id="1.20.1530.20">
    <property type="match status" value="1"/>
</dbReference>
<dbReference type="PANTHER" id="PTHR16254">
    <property type="entry name" value="POTASSIUM/PROTON ANTIPORTER-RELATED"/>
    <property type="match status" value="1"/>
</dbReference>
<feature type="signal peptide" evidence="10">
    <location>
        <begin position="1"/>
        <end position="17"/>
    </location>
</feature>
<evidence type="ECO:0000256" key="8">
    <source>
        <dbReference type="ARBA" id="ARBA00023136"/>
    </source>
</evidence>
<evidence type="ECO:0000256" key="10">
    <source>
        <dbReference type="SAM" id="SignalP"/>
    </source>
</evidence>
<evidence type="ECO:0000256" key="7">
    <source>
        <dbReference type="ARBA" id="ARBA00023065"/>
    </source>
</evidence>
<feature type="transmembrane region" description="Helical" evidence="9">
    <location>
        <begin position="201"/>
        <end position="223"/>
    </location>
</feature>
<comment type="caution">
    <text evidence="12">The sequence shown here is derived from an EMBL/GenBank/DDBJ whole genome shotgun (WGS) entry which is preliminary data.</text>
</comment>
<sequence>DLLFGVLLAFLPVFSKADTEIFTTMGHLILSFMFFGVFSFLIAKIPISWFLKPLKGSNNNELFILGSISMCLLMSQVSLTLGIGAEIGCFVAGMLIHNCRSIFEFSISVVEPVSDVFSCLFFASIGLHVYPSFLVNEGSLLFILTLGAIGFKFLSSSVTLMTFGHTSQRAVTMAIGMSQISEFVFVLASRAKDLEIISREVYYLLLTTASLTLMVIPIFWSILLRLNTNFITTYKPTINESECIPFTNNIEKVE</sequence>
<dbReference type="AlphaFoldDB" id="A0A9N9HXA1"/>
<dbReference type="GO" id="GO:0015386">
    <property type="term" value="F:potassium:proton antiporter activity"/>
    <property type="evidence" value="ECO:0007669"/>
    <property type="project" value="InterPro"/>
</dbReference>
<keyword evidence="7" id="KW-0406">Ion transport</keyword>
<dbReference type="OrthoDB" id="1654420at2759"/>
<feature type="domain" description="Cation/H+ exchanger transmembrane" evidence="11">
    <location>
        <begin position="1"/>
        <end position="224"/>
    </location>
</feature>
<feature type="non-terminal residue" evidence="12">
    <location>
        <position position="1"/>
    </location>
</feature>
<evidence type="ECO:0000256" key="4">
    <source>
        <dbReference type="ARBA" id="ARBA00022692"/>
    </source>
</evidence>
<proteinExistence type="predicted"/>
<dbReference type="PANTHER" id="PTHR16254:SF14">
    <property type="entry name" value="TRANSMEMBRANE AND COILED-COIL DOMAIN-CONTAINING PROTEIN 3"/>
    <property type="match status" value="1"/>
</dbReference>
<dbReference type="InterPro" id="IPR045158">
    <property type="entry name" value="KEA4/5/6-like"/>
</dbReference>
<name>A0A9N9HXA1_9GLOM</name>
<evidence type="ECO:0000313" key="13">
    <source>
        <dbReference type="Proteomes" id="UP000789342"/>
    </source>
</evidence>
<keyword evidence="6 9" id="KW-1133">Transmembrane helix</keyword>
<evidence type="ECO:0000256" key="1">
    <source>
        <dbReference type="ARBA" id="ARBA00004141"/>
    </source>
</evidence>
<evidence type="ECO:0000259" key="11">
    <source>
        <dbReference type="Pfam" id="PF00999"/>
    </source>
</evidence>
<dbReference type="InterPro" id="IPR038770">
    <property type="entry name" value="Na+/solute_symporter_sf"/>
</dbReference>
<dbReference type="InterPro" id="IPR006153">
    <property type="entry name" value="Cation/H_exchanger_TM"/>
</dbReference>
<protein>
    <submittedName>
        <fullName evidence="12">18747_t:CDS:1</fullName>
    </submittedName>
</protein>
<keyword evidence="8 9" id="KW-0472">Membrane</keyword>
<keyword evidence="5 10" id="KW-0732">Signal</keyword>
<evidence type="ECO:0000256" key="5">
    <source>
        <dbReference type="ARBA" id="ARBA00022729"/>
    </source>
</evidence>
<evidence type="ECO:0000313" key="12">
    <source>
        <dbReference type="EMBL" id="CAG8710120.1"/>
    </source>
</evidence>
<keyword evidence="3" id="KW-0050">Antiport</keyword>
<gene>
    <name evidence="12" type="ORF">AMORRO_LOCUS12633</name>
</gene>
<evidence type="ECO:0000256" key="6">
    <source>
        <dbReference type="ARBA" id="ARBA00022989"/>
    </source>
</evidence>
<accession>A0A9N9HXA1</accession>
<dbReference type="Proteomes" id="UP000789342">
    <property type="component" value="Unassembled WGS sequence"/>
</dbReference>
<feature type="transmembrane region" description="Helical" evidence="9">
    <location>
        <begin position="63"/>
        <end position="96"/>
    </location>
</feature>
<feature type="chain" id="PRO_5040293452" evidence="10">
    <location>
        <begin position="18"/>
        <end position="254"/>
    </location>
</feature>
<evidence type="ECO:0000256" key="3">
    <source>
        <dbReference type="ARBA" id="ARBA00022449"/>
    </source>
</evidence>
<dbReference type="Pfam" id="PF00999">
    <property type="entry name" value="Na_H_Exchanger"/>
    <property type="match status" value="1"/>
</dbReference>
<comment type="subcellular location">
    <subcellularLocation>
        <location evidence="1">Membrane</location>
        <topology evidence="1">Multi-pass membrane protein</topology>
    </subcellularLocation>
</comment>
<dbReference type="EMBL" id="CAJVPV010019170">
    <property type="protein sequence ID" value="CAG8710120.1"/>
    <property type="molecule type" value="Genomic_DNA"/>
</dbReference>
<evidence type="ECO:0000256" key="2">
    <source>
        <dbReference type="ARBA" id="ARBA00022448"/>
    </source>
</evidence>
<feature type="transmembrane region" description="Helical" evidence="9">
    <location>
        <begin position="140"/>
        <end position="164"/>
    </location>
</feature>
<feature type="transmembrane region" description="Helical" evidence="9">
    <location>
        <begin position="116"/>
        <end position="133"/>
    </location>
</feature>
<keyword evidence="4 9" id="KW-0812">Transmembrane</keyword>
<feature type="transmembrane region" description="Helical" evidence="9">
    <location>
        <begin position="170"/>
        <end position="189"/>
    </location>
</feature>
<keyword evidence="13" id="KW-1185">Reference proteome</keyword>